<evidence type="ECO:0000256" key="1">
    <source>
        <dbReference type="SAM" id="Phobius"/>
    </source>
</evidence>
<dbReference type="Proteomes" id="UP001150904">
    <property type="component" value="Unassembled WGS sequence"/>
</dbReference>
<evidence type="ECO:0000313" key="3">
    <source>
        <dbReference type="Proteomes" id="UP001150904"/>
    </source>
</evidence>
<organism evidence="2 3">
    <name type="scientific">Penicillium cinerascens</name>
    <dbReference type="NCBI Taxonomy" id="70096"/>
    <lineage>
        <taxon>Eukaryota</taxon>
        <taxon>Fungi</taxon>
        <taxon>Dikarya</taxon>
        <taxon>Ascomycota</taxon>
        <taxon>Pezizomycotina</taxon>
        <taxon>Eurotiomycetes</taxon>
        <taxon>Eurotiomycetidae</taxon>
        <taxon>Eurotiales</taxon>
        <taxon>Aspergillaceae</taxon>
        <taxon>Penicillium</taxon>
    </lineage>
</organism>
<protein>
    <submittedName>
        <fullName evidence="2">Uncharacterized protein</fullName>
    </submittedName>
</protein>
<name>A0A9W9JJ23_9EURO</name>
<proteinExistence type="predicted"/>
<keyword evidence="1" id="KW-0812">Transmembrane</keyword>
<evidence type="ECO:0000313" key="2">
    <source>
        <dbReference type="EMBL" id="KAJ5197894.1"/>
    </source>
</evidence>
<comment type="caution">
    <text evidence="2">The sequence shown here is derived from an EMBL/GenBank/DDBJ whole genome shotgun (WGS) entry which is preliminary data.</text>
</comment>
<dbReference type="EMBL" id="JAPQKR010000014">
    <property type="protein sequence ID" value="KAJ5197894.1"/>
    <property type="molecule type" value="Genomic_DNA"/>
</dbReference>
<keyword evidence="3" id="KW-1185">Reference proteome</keyword>
<keyword evidence="1" id="KW-1133">Transmembrane helix</keyword>
<dbReference type="RefSeq" id="XP_058306322.1">
    <property type="nucleotide sequence ID" value="XM_058454073.1"/>
</dbReference>
<keyword evidence="1" id="KW-0472">Membrane</keyword>
<dbReference type="OrthoDB" id="5429716at2759"/>
<reference evidence="2" key="2">
    <citation type="journal article" date="2023" name="IMA Fungus">
        <title>Comparative genomic study of the Penicillium genus elucidates a diverse pangenome and 15 lateral gene transfer events.</title>
        <authorList>
            <person name="Petersen C."/>
            <person name="Sorensen T."/>
            <person name="Nielsen M.R."/>
            <person name="Sondergaard T.E."/>
            <person name="Sorensen J.L."/>
            <person name="Fitzpatrick D.A."/>
            <person name="Frisvad J.C."/>
            <person name="Nielsen K.L."/>
        </authorList>
    </citation>
    <scope>NUCLEOTIDE SEQUENCE</scope>
    <source>
        <strain evidence="2">IBT 15544</strain>
    </source>
</reference>
<reference evidence="2" key="1">
    <citation type="submission" date="2022-12" db="EMBL/GenBank/DDBJ databases">
        <authorList>
            <person name="Petersen C."/>
        </authorList>
    </citation>
    <scope>NUCLEOTIDE SEQUENCE</scope>
    <source>
        <strain evidence="2">IBT 15544</strain>
    </source>
</reference>
<dbReference type="GeneID" id="83181374"/>
<dbReference type="AlphaFoldDB" id="A0A9W9JJ23"/>
<accession>A0A9W9JJ23</accession>
<gene>
    <name evidence="2" type="ORF">N7498_007011</name>
</gene>
<sequence>MPLPTASVGDGWYTFQNLGPATATFTPAPSCSASDRLEIGVVRSGIPYVQYNVQCSSTGYADCLPPTTTTAAPATTSTGYDDIYATGSYYSPGLHCPSGWATVGLAARVENESLSYSGNMVPATTTAHRQYYNDASILANILESSETMALCCPSSMTADNMGGCYSTVPDYTPTVGCYVWSTEEYSYERSSMAETDGGATSTVLVDIPHYVESVTKTHSKTFRSMEQQMYTGISYIPMVTLVHHPSDLQVTATGNTTAATSSSTSTSNAAGRLAPRASAWDGLGAFIGVSAAAVALGAAIIF</sequence>
<feature type="transmembrane region" description="Helical" evidence="1">
    <location>
        <begin position="282"/>
        <end position="301"/>
    </location>
</feature>